<keyword evidence="2" id="KW-1133">Transmembrane helix</keyword>
<dbReference type="InterPro" id="IPR011434">
    <property type="entry name" value="Ltp-like_HTH"/>
</dbReference>
<evidence type="ECO:0000313" key="4">
    <source>
        <dbReference type="EMBL" id="MBC8567286.1"/>
    </source>
</evidence>
<evidence type="ECO:0000313" key="5">
    <source>
        <dbReference type="Proteomes" id="UP000610862"/>
    </source>
</evidence>
<feature type="transmembrane region" description="Helical" evidence="2">
    <location>
        <begin position="165"/>
        <end position="185"/>
    </location>
</feature>
<comment type="caution">
    <text evidence="4">The sequence shown here is derived from an EMBL/GenBank/DDBJ whole genome shotgun (WGS) entry which is preliminary data.</text>
</comment>
<dbReference type="Pfam" id="PF07553">
    <property type="entry name" value="Lipoprotein_Ltp"/>
    <property type="match status" value="2"/>
</dbReference>
<feature type="transmembrane region" description="Helical" evidence="2">
    <location>
        <begin position="140"/>
        <end position="158"/>
    </location>
</feature>
<feature type="domain" description="Putative host cell surface-exposed lipoprotein Ltp-like HTH region" evidence="3">
    <location>
        <begin position="228"/>
        <end position="269"/>
    </location>
</feature>
<keyword evidence="2" id="KW-0812">Transmembrane</keyword>
<proteinExistence type="predicted"/>
<keyword evidence="4" id="KW-0449">Lipoprotein</keyword>
<name>A0A926I7M9_9FIRM</name>
<reference evidence="4" key="1">
    <citation type="submission" date="2020-08" db="EMBL/GenBank/DDBJ databases">
        <title>Genome public.</title>
        <authorList>
            <person name="Liu C."/>
            <person name="Sun Q."/>
        </authorList>
    </citation>
    <scope>NUCLEOTIDE SEQUENCE</scope>
    <source>
        <strain evidence="4">NSJ-24</strain>
    </source>
</reference>
<dbReference type="RefSeq" id="WP_187524751.1">
    <property type="nucleotide sequence ID" value="NZ_JACRTA010000001.1"/>
</dbReference>
<dbReference type="InterPro" id="IPR036388">
    <property type="entry name" value="WH-like_DNA-bd_sf"/>
</dbReference>
<feature type="compositionally biased region" description="Low complexity" evidence="1">
    <location>
        <begin position="205"/>
        <end position="216"/>
    </location>
</feature>
<evidence type="ECO:0000256" key="2">
    <source>
        <dbReference type="SAM" id="Phobius"/>
    </source>
</evidence>
<feature type="region of interest" description="Disordered" evidence="1">
    <location>
        <begin position="205"/>
        <end position="226"/>
    </location>
</feature>
<feature type="region of interest" description="Disordered" evidence="1">
    <location>
        <begin position="22"/>
        <end position="110"/>
    </location>
</feature>
<gene>
    <name evidence="4" type="ORF">H8692_00720</name>
</gene>
<keyword evidence="5" id="KW-1185">Reference proteome</keyword>
<protein>
    <submittedName>
        <fullName evidence="4">Ltp family lipoprotein</fullName>
    </submittedName>
</protein>
<dbReference type="Proteomes" id="UP000610862">
    <property type="component" value="Unassembled WGS sequence"/>
</dbReference>
<evidence type="ECO:0000256" key="1">
    <source>
        <dbReference type="SAM" id="MobiDB-lite"/>
    </source>
</evidence>
<feature type="compositionally biased region" description="Polar residues" evidence="1">
    <location>
        <begin position="49"/>
        <end position="110"/>
    </location>
</feature>
<sequence length="319" mass="35423">MKKCPNCGHEAETKFCTECGAQMADPAPYSSRQDSEVNTLPEEVISPYEENTSGESSNYMNTSDQTGQTSETDSLQSEKTNSKQNAASGSNTYSQATGENRQNNETYNYKFTGDSNSASSDFKTPDYTIPKQEGVSYKTWFVILFLVIFWPVGLYLMWSRKKFTNVVRIIITAGIGVLFILNIALSARLALTSISDIDLDTNISTSSQESTKSTTEPNTSSDSVTLGEKNALESAKDYLDYSAFSYQGLIEQLEFEGYSNSESVYAADHCGADWNNEAARMAQEYIDFMSFSRQELVEQLEFEGFTSEQAEYGVKAVGY</sequence>
<keyword evidence="2" id="KW-0472">Membrane</keyword>
<dbReference type="Gene3D" id="1.10.10.10">
    <property type="entry name" value="Winged helix-like DNA-binding domain superfamily/Winged helix DNA-binding domain"/>
    <property type="match status" value="2"/>
</dbReference>
<dbReference type="AlphaFoldDB" id="A0A926I7M9"/>
<dbReference type="EMBL" id="JACRTA010000001">
    <property type="protein sequence ID" value="MBC8567286.1"/>
    <property type="molecule type" value="Genomic_DNA"/>
</dbReference>
<accession>A0A926I7M9</accession>
<feature type="domain" description="Putative host cell surface-exposed lipoprotein Ltp-like HTH region" evidence="3">
    <location>
        <begin position="273"/>
        <end position="316"/>
    </location>
</feature>
<organism evidence="4 5">
    <name type="scientific">Lentihominibacter hominis</name>
    <dbReference type="NCBI Taxonomy" id="2763645"/>
    <lineage>
        <taxon>Bacteria</taxon>
        <taxon>Bacillati</taxon>
        <taxon>Bacillota</taxon>
        <taxon>Clostridia</taxon>
        <taxon>Peptostreptococcales</taxon>
        <taxon>Anaerovoracaceae</taxon>
        <taxon>Lentihominibacter</taxon>
    </lineage>
</organism>
<evidence type="ECO:0000259" key="3">
    <source>
        <dbReference type="Pfam" id="PF07553"/>
    </source>
</evidence>